<proteinExistence type="predicted"/>
<keyword evidence="3" id="KW-1185">Reference proteome</keyword>
<accession>A0A392PG16</accession>
<dbReference type="EMBL" id="LXQA010076174">
    <property type="protein sequence ID" value="MCI10420.1"/>
    <property type="molecule type" value="Genomic_DNA"/>
</dbReference>
<evidence type="ECO:0000313" key="3">
    <source>
        <dbReference type="Proteomes" id="UP000265520"/>
    </source>
</evidence>
<feature type="compositionally biased region" description="Basic and acidic residues" evidence="1">
    <location>
        <begin position="45"/>
        <end position="60"/>
    </location>
</feature>
<evidence type="ECO:0000313" key="2">
    <source>
        <dbReference type="EMBL" id="MCI10420.1"/>
    </source>
</evidence>
<comment type="caution">
    <text evidence="2">The sequence shown here is derived from an EMBL/GenBank/DDBJ whole genome shotgun (WGS) entry which is preliminary data.</text>
</comment>
<dbReference type="Proteomes" id="UP000265520">
    <property type="component" value="Unassembled WGS sequence"/>
</dbReference>
<organism evidence="2 3">
    <name type="scientific">Trifolium medium</name>
    <dbReference type="NCBI Taxonomy" id="97028"/>
    <lineage>
        <taxon>Eukaryota</taxon>
        <taxon>Viridiplantae</taxon>
        <taxon>Streptophyta</taxon>
        <taxon>Embryophyta</taxon>
        <taxon>Tracheophyta</taxon>
        <taxon>Spermatophyta</taxon>
        <taxon>Magnoliopsida</taxon>
        <taxon>eudicotyledons</taxon>
        <taxon>Gunneridae</taxon>
        <taxon>Pentapetalae</taxon>
        <taxon>rosids</taxon>
        <taxon>fabids</taxon>
        <taxon>Fabales</taxon>
        <taxon>Fabaceae</taxon>
        <taxon>Papilionoideae</taxon>
        <taxon>50 kb inversion clade</taxon>
        <taxon>NPAAA clade</taxon>
        <taxon>Hologalegina</taxon>
        <taxon>IRL clade</taxon>
        <taxon>Trifolieae</taxon>
        <taxon>Trifolium</taxon>
    </lineage>
</organism>
<protein>
    <submittedName>
        <fullName evidence="2">Uncharacterized protein</fullName>
    </submittedName>
</protein>
<reference evidence="2 3" key="1">
    <citation type="journal article" date="2018" name="Front. Plant Sci.">
        <title>Red Clover (Trifolium pratense) and Zigzag Clover (T. medium) - A Picture of Genomic Similarities and Differences.</title>
        <authorList>
            <person name="Dluhosova J."/>
            <person name="Istvanek J."/>
            <person name="Nedelnik J."/>
            <person name="Repkova J."/>
        </authorList>
    </citation>
    <scope>NUCLEOTIDE SEQUENCE [LARGE SCALE GENOMIC DNA]</scope>
    <source>
        <strain evidence="3">cv. 10/8</strain>
        <tissue evidence="2">Leaf</tissue>
    </source>
</reference>
<evidence type="ECO:0000256" key="1">
    <source>
        <dbReference type="SAM" id="MobiDB-lite"/>
    </source>
</evidence>
<dbReference type="AlphaFoldDB" id="A0A392PG16"/>
<feature type="compositionally biased region" description="Polar residues" evidence="1">
    <location>
        <begin position="61"/>
        <end position="72"/>
    </location>
</feature>
<name>A0A392PG16_9FABA</name>
<sequence length="199" mass="22372">SPEAYSHRIDDVLVAPINFNYTAQQTPILTPTQNSTKIVITPPPGEHEEENHQVQLDRHTTASTTHPPRAPSLTTSSLFFFDPLMFGEDDTDKLQGKYKTMEINTKMEGLNETSFVLSDRHDTHCGLPVSIPTIIPPPEPPDKVVASVFSRDIHRAAIKESSMKTTPVNCTTIIDFHSTHNFKKYCDNYHGYCNNPIPR</sequence>
<feature type="non-terminal residue" evidence="2">
    <location>
        <position position="1"/>
    </location>
</feature>
<feature type="region of interest" description="Disordered" evidence="1">
    <location>
        <begin position="43"/>
        <end position="72"/>
    </location>
</feature>